<name>A0A7D7S937_9NEIS</name>
<keyword evidence="3 5" id="KW-1133">Transmembrane helix</keyword>
<feature type="transmembrane region" description="Helical" evidence="5">
    <location>
        <begin position="42"/>
        <end position="65"/>
    </location>
</feature>
<evidence type="ECO:0000256" key="1">
    <source>
        <dbReference type="ARBA" id="ARBA00022475"/>
    </source>
</evidence>
<gene>
    <name evidence="7" type="ORF">H3L94_04805</name>
</gene>
<sequence>MKLIALLVKILILLFFIVLAVFNTHSVPFSWLPGSQITLPLIVLLLAFFVIGALFGVLAMFGRLLTLRNENNRLRAEVKKNARVAREEITPPAVPAASAHPVVKE</sequence>
<dbReference type="KEGG" id="nsg:H3L94_04805"/>
<accession>A0A7D7S937</accession>
<feature type="domain" description="Lipopolysaccharide assembly protein A" evidence="6">
    <location>
        <begin position="23"/>
        <end position="80"/>
    </location>
</feature>
<keyword evidence="1" id="KW-1003">Cell membrane</keyword>
<evidence type="ECO:0000256" key="3">
    <source>
        <dbReference type="ARBA" id="ARBA00022989"/>
    </source>
</evidence>
<evidence type="ECO:0000313" key="7">
    <source>
        <dbReference type="EMBL" id="QMT41348.1"/>
    </source>
</evidence>
<dbReference type="Proteomes" id="UP000514752">
    <property type="component" value="Chromosome"/>
</dbReference>
<keyword evidence="2 5" id="KW-0812">Transmembrane</keyword>
<dbReference type="GO" id="GO:0005886">
    <property type="term" value="C:plasma membrane"/>
    <property type="evidence" value="ECO:0007669"/>
    <property type="project" value="InterPro"/>
</dbReference>
<proteinExistence type="predicted"/>
<evidence type="ECO:0000256" key="2">
    <source>
        <dbReference type="ARBA" id="ARBA00022692"/>
    </source>
</evidence>
<evidence type="ECO:0000256" key="4">
    <source>
        <dbReference type="ARBA" id="ARBA00023136"/>
    </source>
</evidence>
<dbReference type="AlphaFoldDB" id="A0A7D7S937"/>
<dbReference type="InterPro" id="IPR010445">
    <property type="entry name" value="LapA_dom"/>
</dbReference>
<reference evidence="7 8" key="1">
    <citation type="submission" date="2020-07" db="EMBL/GenBank/DDBJ databases">
        <title>Genomic diversity of species in the Neisseriaceae family.</title>
        <authorList>
            <person name="Vincent A.T."/>
            <person name="Bernet E."/>
            <person name="Veyrier F.J."/>
        </authorList>
    </citation>
    <scope>NUCLEOTIDE SEQUENCE [LARGE SCALE GENOMIC DNA]</scope>
    <source>
        <strain evidence="7 8">DSM 22244</strain>
    </source>
</reference>
<dbReference type="Pfam" id="PF06305">
    <property type="entry name" value="LapA_dom"/>
    <property type="match status" value="1"/>
</dbReference>
<dbReference type="RefSeq" id="WP_009118130.1">
    <property type="nucleotide sequence ID" value="NZ_CP059567.1"/>
</dbReference>
<keyword evidence="4 5" id="KW-0472">Membrane</keyword>
<dbReference type="EMBL" id="CP059567">
    <property type="protein sequence ID" value="QMT41348.1"/>
    <property type="molecule type" value="Genomic_DNA"/>
</dbReference>
<evidence type="ECO:0000256" key="5">
    <source>
        <dbReference type="SAM" id="Phobius"/>
    </source>
</evidence>
<evidence type="ECO:0000259" key="6">
    <source>
        <dbReference type="Pfam" id="PF06305"/>
    </source>
</evidence>
<protein>
    <submittedName>
        <fullName evidence="7">DUF1049 domain-containing protein</fullName>
    </submittedName>
</protein>
<evidence type="ECO:0000313" key="8">
    <source>
        <dbReference type="Proteomes" id="UP000514752"/>
    </source>
</evidence>
<organism evidence="7 8">
    <name type="scientific">Neisseria shayeganii</name>
    <dbReference type="NCBI Taxonomy" id="607712"/>
    <lineage>
        <taxon>Bacteria</taxon>
        <taxon>Pseudomonadati</taxon>
        <taxon>Pseudomonadota</taxon>
        <taxon>Betaproteobacteria</taxon>
        <taxon>Neisseriales</taxon>
        <taxon>Neisseriaceae</taxon>
        <taxon>Neisseria</taxon>
    </lineage>
</organism>